<sequence length="130" mass="15239">MDAMRPIKFHESPAPTQPARQFSEGACVSARYYSNNKAHWKCGKVLQKLEKLYYLMKLDNGFHFKRQIDQFLQTNQTLGDLTEIMDPDRVLPEAEQPDPIEQEEKVPIVDLQPPKQPTQRERRLPAYLRD</sequence>
<name>A0ABQ9GRW5_9NEOP</name>
<keyword evidence="3" id="KW-1185">Reference proteome</keyword>
<reference evidence="2 3" key="1">
    <citation type="submission" date="2023-02" db="EMBL/GenBank/DDBJ databases">
        <title>LHISI_Scaffold_Assembly.</title>
        <authorList>
            <person name="Stuart O.P."/>
            <person name="Cleave R."/>
            <person name="Magrath M.J.L."/>
            <person name="Mikheyev A.S."/>
        </authorList>
    </citation>
    <scope>NUCLEOTIDE SEQUENCE [LARGE SCALE GENOMIC DNA]</scope>
    <source>
        <strain evidence="2">Daus_M_001</strain>
        <tissue evidence="2">Leg muscle</tissue>
    </source>
</reference>
<gene>
    <name evidence="2" type="ORF">PR048_025624</name>
</gene>
<evidence type="ECO:0000313" key="3">
    <source>
        <dbReference type="Proteomes" id="UP001159363"/>
    </source>
</evidence>
<accession>A0ABQ9GRW5</accession>
<feature type="compositionally biased region" description="Basic and acidic residues" evidence="1">
    <location>
        <begin position="118"/>
        <end position="130"/>
    </location>
</feature>
<feature type="region of interest" description="Disordered" evidence="1">
    <location>
        <begin position="89"/>
        <end position="130"/>
    </location>
</feature>
<proteinExistence type="predicted"/>
<feature type="region of interest" description="Disordered" evidence="1">
    <location>
        <begin position="1"/>
        <end position="20"/>
    </location>
</feature>
<dbReference type="Proteomes" id="UP001159363">
    <property type="component" value="Chromosome 9"/>
</dbReference>
<comment type="caution">
    <text evidence="2">The sequence shown here is derived from an EMBL/GenBank/DDBJ whole genome shotgun (WGS) entry which is preliminary data.</text>
</comment>
<evidence type="ECO:0000256" key="1">
    <source>
        <dbReference type="SAM" id="MobiDB-lite"/>
    </source>
</evidence>
<evidence type="ECO:0000313" key="2">
    <source>
        <dbReference type="EMBL" id="KAJ8874758.1"/>
    </source>
</evidence>
<organism evidence="2 3">
    <name type="scientific">Dryococelus australis</name>
    <dbReference type="NCBI Taxonomy" id="614101"/>
    <lineage>
        <taxon>Eukaryota</taxon>
        <taxon>Metazoa</taxon>
        <taxon>Ecdysozoa</taxon>
        <taxon>Arthropoda</taxon>
        <taxon>Hexapoda</taxon>
        <taxon>Insecta</taxon>
        <taxon>Pterygota</taxon>
        <taxon>Neoptera</taxon>
        <taxon>Polyneoptera</taxon>
        <taxon>Phasmatodea</taxon>
        <taxon>Verophasmatodea</taxon>
        <taxon>Anareolatae</taxon>
        <taxon>Phasmatidae</taxon>
        <taxon>Eurycanthinae</taxon>
        <taxon>Dryococelus</taxon>
    </lineage>
</organism>
<dbReference type="EMBL" id="JARBHB010000010">
    <property type="protein sequence ID" value="KAJ8874758.1"/>
    <property type="molecule type" value="Genomic_DNA"/>
</dbReference>
<protein>
    <submittedName>
        <fullName evidence="2">Uncharacterized protein</fullName>
    </submittedName>
</protein>